<keyword evidence="3" id="KW-1185">Reference proteome</keyword>
<dbReference type="Proteomes" id="UP000195514">
    <property type="component" value="Chromosome I"/>
</dbReference>
<name>A0A1Y6K6T4_9CHLR</name>
<reference evidence="3" key="1">
    <citation type="submission" date="2017-05" db="EMBL/GenBank/DDBJ databases">
        <authorList>
            <person name="Kirkegaard R."/>
            <person name="Mcilroy J S."/>
        </authorList>
    </citation>
    <scope>NUCLEOTIDE SEQUENCE [LARGE SCALE GENOMIC DNA]</scope>
</reference>
<dbReference type="InterPro" id="IPR011659">
    <property type="entry name" value="WD40"/>
</dbReference>
<dbReference type="PRINTS" id="PR00862">
    <property type="entry name" value="PROLIGOPTASE"/>
</dbReference>
<dbReference type="EMBL" id="LT859958">
    <property type="protein sequence ID" value="SMX53760.1"/>
    <property type="molecule type" value="Genomic_DNA"/>
</dbReference>
<dbReference type="InterPro" id="IPR011042">
    <property type="entry name" value="6-blade_b-propeller_TolB-like"/>
</dbReference>
<dbReference type="OrthoDB" id="108903at2"/>
<dbReference type="Pfam" id="PF00326">
    <property type="entry name" value="Peptidase_S9"/>
    <property type="match status" value="1"/>
</dbReference>
<dbReference type="AlphaFoldDB" id="A0A1Y6K6T4"/>
<evidence type="ECO:0000313" key="2">
    <source>
        <dbReference type="EMBL" id="SMX53760.1"/>
    </source>
</evidence>
<dbReference type="EC" id="3.4.-.-" evidence="2"/>
<dbReference type="PANTHER" id="PTHR43056:SF5">
    <property type="entry name" value="PEPTIDASE S9 PROLYL OLIGOPEPTIDASE CATALYTIC DOMAIN-CONTAINING PROTEIN"/>
    <property type="match status" value="1"/>
</dbReference>
<evidence type="ECO:0000259" key="1">
    <source>
        <dbReference type="Pfam" id="PF00326"/>
    </source>
</evidence>
<dbReference type="KEGG" id="abat:CFX1CAM_0695"/>
<dbReference type="RefSeq" id="WP_087861681.1">
    <property type="nucleotide sequence ID" value="NZ_LT859958.1"/>
</dbReference>
<dbReference type="PANTHER" id="PTHR43056">
    <property type="entry name" value="PEPTIDASE S9 PROLYL OLIGOPEPTIDASE"/>
    <property type="match status" value="1"/>
</dbReference>
<organism evidence="2 3">
    <name type="scientific">Candidatus Brevifilum fermentans</name>
    <dbReference type="NCBI Taxonomy" id="1986204"/>
    <lineage>
        <taxon>Bacteria</taxon>
        <taxon>Bacillati</taxon>
        <taxon>Chloroflexota</taxon>
        <taxon>Anaerolineae</taxon>
        <taxon>Anaerolineales</taxon>
        <taxon>Anaerolineaceae</taxon>
        <taxon>Candidatus Brevifilum</taxon>
    </lineage>
</organism>
<dbReference type="GO" id="GO:0004252">
    <property type="term" value="F:serine-type endopeptidase activity"/>
    <property type="evidence" value="ECO:0007669"/>
    <property type="project" value="InterPro"/>
</dbReference>
<dbReference type="InterPro" id="IPR050585">
    <property type="entry name" value="Xaa-Pro_dipeptidyl-ppase/CocE"/>
</dbReference>
<dbReference type="SUPFAM" id="SSF82171">
    <property type="entry name" value="DPP6 N-terminal domain-like"/>
    <property type="match status" value="1"/>
</dbReference>
<keyword evidence="2" id="KW-0378">Hydrolase</keyword>
<sequence length="626" mass="68273">MKKDNKRILRAFGMWKSQITPDLMAASIGLTDPQWDTDGQTLVWREERGGKGVLMAQPIGQAAYELSGALNVRGGVGYGGGDFTIRDGLVVFAASDGRLYRRMLGAGFPEPITPAFGSAAAPQLSPGNRWVAFVHTYEGADVLAVVDSAGVDWPVKLAQGADFYMQPAWHPDGGAIAWIEWDHPNMPWDGTRLMTAVLESTPPQIEAVQHLAGGDDIPILQPAFSPDGRYLSYFGNQGEWDQLVLRNLETGELSVLVDNASLLKPAWIQGVVVQAWSAHSDRIFFLQTRAGLTELNQVDVGTGMITGVDFEPYTLLSQPNVRTDGTITLVASSPATSLQVISKSEANFQVHQRSTSEAIPRADLPQPYEIQWTATDGATVYGIYSPPTSSRFQGEGLPPVIVHIHGGPTSSVMVGYDLEAAYFTNRGYGYLAVNYRGSTGYGRTYREALSGNWGELDVVDAAGAARALIDQNLGDPGKLVIKGGSAGGYTVLNTLIRFPGLYKAGICAYGVTNLFNLAMDTHKFEARYTDSLVGPLPEAAQKYHAWSPVFHADKIKDPVIIFQGGKDQVVPPSQAEEIVQALRANRVPHEYHLYPDEGHGFRLAETRRAYYQAIERFLWQYVVFSG</sequence>
<dbReference type="Gene3D" id="2.120.10.30">
    <property type="entry name" value="TolB, C-terminal domain"/>
    <property type="match status" value="1"/>
</dbReference>
<proteinExistence type="predicted"/>
<dbReference type="InterPro" id="IPR002470">
    <property type="entry name" value="Peptidase_S9A"/>
</dbReference>
<dbReference type="InterPro" id="IPR001375">
    <property type="entry name" value="Peptidase_S9_cat"/>
</dbReference>
<gene>
    <name evidence="2" type="ORF">CFX1CAM_0695</name>
</gene>
<dbReference type="GO" id="GO:0006508">
    <property type="term" value="P:proteolysis"/>
    <property type="evidence" value="ECO:0007669"/>
    <property type="project" value="InterPro"/>
</dbReference>
<dbReference type="Gene3D" id="3.40.50.1820">
    <property type="entry name" value="alpha/beta hydrolase"/>
    <property type="match status" value="1"/>
</dbReference>
<dbReference type="Pfam" id="PF07676">
    <property type="entry name" value="PD40"/>
    <property type="match status" value="1"/>
</dbReference>
<evidence type="ECO:0000313" key="3">
    <source>
        <dbReference type="Proteomes" id="UP000195514"/>
    </source>
</evidence>
<accession>A0A1Y6K6T4</accession>
<dbReference type="SUPFAM" id="SSF53474">
    <property type="entry name" value="alpha/beta-Hydrolases"/>
    <property type="match status" value="1"/>
</dbReference>
<protein>
    <submittedName>
        <fullName evidence="2">Putative S9 family peptidase</fullName>
        <ecNumber evidence="2">3.4.-.-</ecNumber>
    </submittedName>
</protein>
<feature type="domain" description="Peptidase S9 prolyl oligopeptidase catalytic" evidence="1">
    <location>
        <begin position="416"/>
        <end position="622"/>
    </location>
</feature>
<dbReference type="InterPro" id="IPR029058">
    <property type="entry name" value="AB_hydrolase_fold"/>
</dbReference>